<comment type="caution">
    <text evidence="1">The sequence shown here is derived from an EMBL/GenBank/DDBJ whole genome shotgun (WGS) entry which is preliminary data.</text>
</comment>
<name>A0AAI8VLB6_9PEZI</name>
<dbReference type="EMBL" id="CAUWAG010000010">
    <property type="protein sequence ID" value="CAJ2506988.1"/>
    <property type="molecule type" value="Genomic_DNA"/>
</dbReference>
<accession>A0AAI8VLB6</accession>
<protein>
    <submittedName>
        <fullName evidence="1">Uu.00g081740.m01.CDS01</fullName>
    </submittedName>
</protein>
<dbReference type="Proteomes" id="UP001295740">
    <property type="component" value="Unassembled WGS sequence"/>
</dbReference>
<dbReference type="AlphaFoldDB" id="A0AAI8VLB6"/>
<reference evidence="1" key="1">
    <citation type="submission" date="2023-10" db="EMBL/GenBank/DDBJ databases">
        <authorList>
            <person name="Hackl T."/>
        </authorList>
    </citation>
    <scope>NUCLEOTIDE SEQUENCE</scope>
</reference>
<organism evidence="1 2">
    <name type="scientific">Anthostomella pinea</name>
    <dbReference type="NCBI Taxonomy" id="933095"/>
    <lineage>
        <taxon>Eukaryota</taxon>
        <taxon>Fungi</taxon>
        <taxon>Dikarya</taxon>
        <taxon>Ascomycota</taxon>
        <taxon>Pezizomycotina</taxon>
        <taxon>Sordariomycetes</taxon>
        <taxon>Xylariomycetidae</taxon>
        <taxon>Xylariales</taxon>
        <taxon>Xylariaceae</taxon>
        <taxon>Anthostomella</taxon>
    </lineage>
</organism>
<proteinExistence type="predicted"/>
<evidence type="ECO:0000313" key="2">
    <source>
        <dbReference type="Proteomes" id="UP001295740"/>
    </source>
</evidence>
<sequence>MANGLAIGTSVALSGSSSFTAAAPSGAVFVANGETFEASELGPGDYQLVGTNFSTTLTAGQAITFTNGDVISVGSSAFVVDGQTISVFAETFVPGGTSKATSTSAPISSTTTASGASASTAAASITTSQSSARRGSEATRMQWAACIGMLIALSL</sequence>
<keyword evidence="2" id="KW-1185">Reference proteome</keyword>
<evidence type="ECO:0000313" key="1">
    <source>
        <dbReference type="EMBL" id="CAJ2506988.1"/>
    </source>
</evidence>
<gene>
    <name evidence="1" type="ORF">KHLLAP_LOCUS7456</name>
</gene>